<name>A0A6I6DND3_9FIRM</name>
<gene>
    <name evidence="2" type="ORF">SYNTR_1884</name>
</gene>
<feature type="region of interest" description="Disordered" evidence="1">
    <location>
        <begin position="189"/>
        <end position="226"/>
    </location>
</feature>
<evidence type="ECO:0000313" key="2">
    <source>
        <dbReference type="EMBL" id="QGU00478.1"/>
    </source>
</evidence>
<feature type="compositionally biased region" description="Low complexity" evidence="1">
    <location>
        <begin position="204"/>
        <end position="217"/>
    </location>
</feature>
<dbReference type="Proteomes" id="UP000426444">
    <property type="component" value="Chromosome"/>
</dbReference>
<organism evidence="2 3">
    <name type="scientific">Candidatus Syntrophocurvum alkaliphilum</name>
    <dbReference type="NCBI Taxonomy" id="2293317"/>
    <lineage>
        <taxon>Bacteria</taxon>
        <taxon>Bacillati</taxon>
        <taxon>Bacillota</taxon>
        <taxon>Clostridia</taxon>
        <taxon>Eubacteriales</taxon>
        <taxon>Syntrophomonadaceae</taxon>
        <taxon>Candidatus Syntrophocurvum</taxon>
    </lineage>
</organism>
<evidence type="ECO:0000256" key="1">
    <source>
        <dbReference type="SAM" id="MobiDB-lite"/>
    </source>
</evidence>
<proteinExistence type="predicted"/>
<evidence type="ECO:0008006" key="4">
    <source>
        <dbReference type="Google" id="ProtNLM"/>
    </source>
</evidence>
<keyword evidence="3" id="KW-1185">Reference proteome</keyword>
<evidence type="ECO:0000313" key="3">
    <source>
        <dbReference type="Proteomes" id="UP000426444"/>
    </source>
</evidence>
<dbReference type="Gene3D" id="2.60.40.1080">
    <property type="match status" value="1"/>
</dbReference>
<dbReference type="KEGG" id="salq:SYNTR_1884"/>
<accession>A0A6I6DND3</accession>
<sequence>MGEDENGDEFQTATEYVQLRSELNLGSFDEVSSSDEDIATASYDDEEIIITSEGAGTATITVVDEEDNTATIVVTVAADGSINVDEKNTYDPEYTVIFSEENEIENVSIEVYSDEGRTQRVGDPVITDVSGDAAKDLVDGNYWIKATLAEHDDFNGTFEVSGEAKTIDFEMLPEPQKIGSVFTYLVSPNKGESVESDPEANSVTGGTTATSTTWSGATGEGDKWQAEDTPVAVVTLTANEGYIFENTTANITVNNNFGSDPAVSIGEGQGILQNGKQLVFTATYEPLQ</sequence>
<dbReference type="EMBL" id="CP046457">
    <property type="protein sequence ID" value="QGU00478.1"/>
    <property type="molecule type" value="Genomic_DNA"/>
</dbReference>
<protein>
    <recommendedName>
        <fullName evidence="4">BIG2 domain-containing protein</fullName>
    </recommendedName>
</protein>
<reference evidence="3" key="1">
    <citation type="journal article" date="2019" name="Microbiology">
        <title>Complete Genome Sequence of an Uncultured Bacterium of the Candidate Phylum Bipolaricaulota.</title>
        <authorList>
            <person name="Kadnikov V.V."/>
            <person name="Mardanov A.V."/>
            <person name="Beletsky A.V."/>
            <person name="Frank Y.A."/>
            <person name="Karnachuk O.V."/>
            <person name="Ravin N.V."/>
        </authorList>
    </citation>
    <scope>NUCLEOTIDE SEQUENCE [LARGE SCALE GENOMIC DNA]</scope>
</reference>
<dbReference type="AlphaFoldDB" id="A0A6I6DND3"/>
<dbReference type="RefSeq" id="WP_156204255.1">
    <property type="nucleotide sequence ID" value="NZ_CP046457.1"/>
</dbReference>